<gene>
    <name evidence="6" type="ORF">HDF16_006186</name>
</gene>
<dbReference type="InterPro" id="IPR005119">
    <property type="entry name" value="LysR_subst-bd"/>
</dbReference>
<dbReference type="GO" id="GO:0003677">
    <property type="term" value="F:DNA binding"/>
    <property type="evidence" value="ECO:0007669"/>
    <property type="project" value="UniProtKB-KW"/>
</dbReference>
<dbReference type="Gene3D" id="3.40.190.10">
    <property type="entry name" value="Periplasmic binding protein-like II"/>
    <property type="match status" value="2"/>
</dbReference>
<dbReference type="GO" id="GO:0032993">
    <property type="term" value="C:protein-DNA complex"/>
    <property type="evidence" value="ECO:0007669"/>
    <property type="project" value="TreeGrafter"/>
</dbReference>
<feature type="domain" description="LysR substrate-binding" evidence="5">
    <location>
        <begin position="45"/>
        <end position="236"/>
    </location>
</feature>
<evidence type="ECO:0000256" key="2">
    <source>
        <dbReference type="ARBA" id="ARBA00023015"/>
    </source>
</evidence>
<dbReference type="PANTHER" id="PTHR30346">
    <property type="entry name" value="TRANSCRIPTIONAL DUAL REGULATOR HCAR-RELATED"/>
    <property type="match status" value="1"/>
</dbReference>
<keyword evidence="4" id="KW-0804">Transcription</keyword>
<dbReference type="SUPFAM" id="SSF53850">
    <property type="entry name" value="Periplasmic binding protein-like II"/>
    <property type="match status" value="1"/>
</dbReference>
<protein>
    <submittedName>
        <fullName evidence="6">DNA-binding transcriptional LysR family regulator</fullName>
    </submittedName>
</protein>
<keyword evidence="2" id="KW-0805">Transcription regulation</keyword>
<dbReference type="Pfam" id="PF03466">
    <property type="entry name" value="LysR_substrate"/>
    <property type="match status" value="1"/>
</dbReference>
<evidence type="ECO:0000256" key="4">
    <source>
        <dbReference type="ARBA" id="ARBA00023163"/>
    </source>
</evidence>
<dbReference type="EMBL" id="JACHIP010000044">
    <property type="protein sequence ID" value="MBB5061450.1"/>
    <property type="molecule type" value="Genomic_DNA"/>
</dbReference>
<keyword evidence="3 6" id="KW-0238">DNA-binding</keyword>
<comment type="similarity">
    <text evidence="1">Belongs to the LysR transcriptional regulatory family.</text>
</comment>
<organism evidence="6 7">
    <name type="scientific">Granulicella aggregans</name>
    <dbReference type="NCBI Taxonomy" id="474949"/>
    <lineage>
        <taxon>Bacteria</taxon>
        <taxon>Pseudomonadati</taxon>
        <taxon>Acidobacteriota</taxon>
        <taxon>Terriglobia</taxon>
        <taxon>Terriglobales</taxon>
        <taxon>Acidobacteriaceae</taxon>
        <taxon>Granulicella</taxon>
    </lineage>
</organism>
<evidence type="ECO:0000313" key="7">
    <source>
        <dbReference type="Proteomes" id="UP000540989"/>
    </source>
</evidence>
<proteinExistence type="inferred from homology"/>
<sequence length="263" mass="29473">METPLLFRHSNRVSPTAGGLQLFEYAHPILELHEESLQEVRQLHGRSHGNLRVGCETAADKRIVAIAERVYRKLFPASDIETTFAPTEQILERLASGDIDAAIVTLPSDEPSTRVVTLAQERMLVCMRSDDTLAASSAVDVSQLKGRLKIFKPPAVHWKNHVNMMKLLEEEGIETGVPLFASSVDGQFQMVEAGLGLTLVREHSDIPQGLVTRPFARLKWTVDTALLYRPSLRSRSTSVWAMRLERTLKKKPFHVLRPPPTKP</sequence>
<evidence type="ECO:0000259" key="5">
    <source>
        <dbReference type="Pfam" id="PF03466"/>
    </source>
</evidence>
<dbReference type="Proteomes" id="UP000540989">
    <property type="component" value="Unassembled WGS sequence"/>
</dbReference>
<dbReference type="AlphaFoldDB" id="A0A7W7ZK79"/>
<reference evidence="6 7" key="1">
    <citation type="submission" date="2020-08" db="EMBL/GenBank/DDBJ databases">
        <title>Genomic Encyclopedia of Type Strains, Phase IV (KMG-V): Genome sequencing to study the core and pangenomes of soil and plant-associated prokaryotes.</title>
        <authorList>
            <person name="Whitman W."/>
        </authorList>
    </citation>
    <scope>NUCLEOTIDE SEQUENCE [LARGE SCALE GENOMIC DNA]</scope>
    <source>
        <strain evidence="6 7">M8UP14</strain>
    </source>
</reference>
<evidence type="ECO:0000256" key="1">
    <source>
        <dbReference type="ARBA" id="ARBA00009437"/>
    </source>
</evidence>
<dbReference type="PANTHER" id="PTHR30346:SF28">
    <property type="entry name" value="HTH-TYPE TRANSCRIPTIONAL REGULATOR CYNR"/>
    <property type="match status" value="1"/>
</dbReference>
<dbReference type="GO" id="GO:0003700">
    <property type="term" value="F:DNA-binding transcription factor activity"/>
    <property type="evidence" value="ECO:0007669"/>
    <property type="project" value="TreeGrafter"/>
</dbReference>
<evidence type="ECO:0000313" key="6">
    <source>
        <dbReference type="EMBL" id="MBB5061450.1"/>
    </source>
</evidence>
<accession>A0A7W7ZK79</accession>
<comment type="caution">
    <text evidence="6">The sequence shown here is derived from an EMBL/GenBank/DDBJ whole genome shotgun (WGS) entry which is preliminary data.</text>
</comment>
<name>A0A7W7ZK79_9BACT</name>
<evidence type="ECO:0000256" key="3">
    <source>
        <dbReference type="ARBA" id="ARBA00023125"/>
    </source>
</evidence>
<keyword evidence="7" id="KW-1185">Reference proteome</keyword>